<keyword evidence="8" id="KW-1185">Reference proteome</keyword>
<dbReference type="AlphaFoldDB" id="A0AAE3VT13"/>
<evidence type="ECO:0000259" key="6">
    <source>
        <dbReference type="Pfam" id="PF14759"/>
    </source>
</evidence>
<dbReference type="GO" id="GO:0005737">
    <property type="term" value="C:cytoplasm"/>
    <property type="evidence" value="ECO:0007669"/>
    <property type="project" value="TreeGrafter"/>
</dbReference>
<dbReference type="InterPro" id="IPR028202">
    <property type="entry name" value="Reductase_C"/>
</dbReference>
<keyword evidence="2" id="KW-0285">Flavoprotein</keyword>
<dbReference type="EC" id="1.18.1.3" evidence="7"/>
<accession>A0AAE3VT13</accession>
<dbReference type="RefSeq" id="WP_306887539.1">
    <property type="nucleotide sequence ID" value="NZ_JAUSUL010000006.1"/>
</dbReference>
<dbReference type="GO" id="GO:0008860">
    <property type="term" value="F:ferredoxin-NAD+ reductase activity"/>
    <property type="evidence" value="ECO:0007669"/>
    <property type="project" value="UniProtKB-EC"/>
</dbReference>
<dbReference type="Pfam" id="PF14759">
    <property type="entry name" value="Reductase_C"/>
    <property type="match status" value="1"/>
</dbReference>
<dbReference type="InterPro" id="IPR023753">
    <property type="entry name" value="FAD/NAD-binding_dom"/>
</dbReference>
<dbReference type="Gene3D" id="3.50.50.60">
    <property type="entry name" value="FAD/NAD(P)-binding domain"/>
    <property type="match status" value="2"/>
</dbReference>
<comment type="caution">
    <text evidence="7">The sequence shown here is derived from an EMBL/GenBank/DDBJ whole genome shotgun (WGS) entry which is preliminary data.</text>
</comment>
<dbReference type="Gene3D" id="3.30.390.30">
    <property type="match status" value="1"/>
</dbReference>
<sequence length="406" mass="43486">MSIDSVVIVGAGHAGVELAHSLRKEKFEGRVVLISAEAVYPYQRPPLSKDFLKGGGDNPLLLKAEALYEKMGIELKLGRTVAGIDRDARTVTLDDGEVIAYDRLALATGARNRRPPVPGLEDPAVLELRDLADSRRLLERLEGLSRVAIVGAGFIGLEIAAFLAEKGKSVEVVELASRVMARAVSEPVSDYFLSYHRGLGTEIHLETGVTAIAHEADGVRVELSDGHALQADAVLLAAGVVPNVELAEAAGLAVADGIVIDDRLRTSDPAIFSLGDCASFPCAYLDGRQIRLESVQNANDQARLIARQVMGGDEAYAALPWFWSYQGEARLQIAGLGIGYDSTVLRGDPAEDKFSVFLYRDGRLVSVESVNAPGDHMASRKLIEKGIEVTPEAAADPATELKKLIV</sequence>
<proteinExistence type="predicted"/>
<keyword evidence="7" id="KW-0223">Dioxygenase</keyword>
<evidence type="ECO:0000256" key="4">
    <source>
        <dbReference type="ARBA" id="ARBA00023002"/>
    </source>
</evidence>
<feature type="domain" description="Reductase C-terminal" evidence="6">
    <location>
        <begin position="321"/>
        <end position="404"/>
    </location>
</feature>
<gene>
    <name evidence="7" type="ORF">J2S73_004104</name>
</gene>
<evidence type="ECO:0000256" key="2">
    <source>
        <dbReference type="ARBA" id="ARBA00022630"/>
    </source>
</evidence>
<dbReference type="InterPro" id="IPR016156">
    <property type="entry name" value="FAD/NAD-linked_Rdtase_dimer_sf"/>
</dbReference>
<dbReference type="PRINTS" id="PR00368">
    <property type="entry name" value="FADPNR"/>
</dbReference>
<dbReference type="EMBL" id="JAUSUL010000006">
    <property type="protein sequence ID" value="MDQ0317618.1"/>
    <property type="molecule type" value="Genomic_DNA"/>
</dbReference>
<organism evidence="7 8">
    <name type="scientific">Amorphus orientalis</name>
    <dbReference type="NCBI Taxonomy" id="649198"/>
    <lineage>
        <taxon>Bacteria</taxon>
        <taxon>Pseudomonadati</taxon>
        <taxon>Pseudomonadota</taxon>
        <taxon>Alphaproteobacteria</taxon>
        <taxon>Hyphomicrobiales</taxon>
        <taxon>Amorphaceae</taxon>
        <taxon>Amorphus</taxon>
    </lineage>
</organism>
<dbReference type="PANTHER" id="PTHR43557:SF2">
    <property type="entry name" value="RIESKE DOMAIN-CONTAINING PROTEIN-RELATED"/>
    <property type="match status" value="1"/>
</dbReference>
<dbReference type="SUPFAM" id="SSF55424">
    <property type="entry name" value="FAD/NAD-linked reductases, dimerisation (C-terminal) domain"/>
    <property type="match status" value="1"/>
</dbReference>
<dbReference type="GO" id="GO:0051213">
    <property type="term" value="F:dioxygenase activity"/>
    <property type="evidence" value="ECO:0007669"/>
    <property type="project" value="UniProtKB-KW"/>
</dbReference>
<dbReference type="InterPro" id="IPR050446">
    <property type="entry name" value="FAD-oxidoreductase/Apoptosis"/>
</dbReference>
<evidence type="ECO:0000256" key="1">
    <source>
        <dbReference type="ARBA" id="ARBA00001974"/>
    </source>
</evidence>
<dbReference type="Pfam" id="PF07992">
    <property type="entry name" value="Pyr_redox_2"/>
    <property type="match status" value="1"/>
</dbReference>
<dbReference type="GO" id="GO:0016651">
    <property type="term" value="F:oxidoreductase activity, acting on NAD(P)H"/>
    <property type="evidence" value="ECO:0007669"/>
    <property type="project" value="TreeGrafter"/>
</dbReference>
<reference evidence="7" key="1">
    <citation type="submission" date="2023-07" db="EMBL/GenBank/DDBJ databases">
        <title>Genomic Encyclopedia of Type Strains, Phase IV (KMG-IV): sequencing the most valuable type-strain genomes for metagenomic binning, comparative biology and taxonomic classification.</title>
        <authorList>
            <person name="Goeker M."/>
        </authorList>
    </citation>
    <scope>NUCLEOTIDE SEQUENCE</scope>
    <source>
        <strain evidence="7">DSM 21202</strain>
    </source>
</reference>
<dbReference type="PRINTS" id="PR00411">
    <property type="entry name" value="PNDRDTASEI"/>
</dbReference>
<dbReference type="SUPFAM" id="SSF51905">
    <property type="entry name" value="FAD/NAD(P)-binding domain"/>
    <property type="match status" value="2"/>
</dbReference>
<feature type="domain" description="FAD/NAD(P)-binding" evidence="5">
    <location>
        <begin position="5"/>
        <end position="302"/>
    </location>
</feature>
<evidence type="ECO:0000256" key="3">
    <source>
        <dbReference type="ARBA" id="ARBA00022827"/>
    </source>
</evidence>
<dbReference type="PANTHER" id="PTHR43557">
    <property type="entry name" value="APOPTOSIS-INDUCING FACTOR 1"/>
    <property type="match status" value="1"/>
</dbReference>
<keyword evidence="3" id="KW-0274">FAD</keyword>
<comment type="cofactor">
    <cofactor evidence="1">
        <name>FAD</name>
        <dbReference type="ChEBI" id="CHEBI:57692"/>
    </cofactor>
</comment>
<evidence type="ECO:0000313" key="8">
    <source>
        <dbReference type="Proteomes" id="UP001229244"/>
    </source>
</evidence>
<evidence type="ECO:0000313" key="7">
    <source>
        <dbReference type="EMBL" id="MDQ0317618.1"/>
    </source>
</evidence>
<dbReference type="Proteomes" id="UP001229244">
    <property type="component" value="Unassembled WGS sequence"/>
</dbReference>
<evidence type="ECO:0000259" key="5">
    <source>
        <dbReference type="Pfam" id="PF07992"/>
    </source>
</evidence>
<protein>
    <submittedName>
        <fullName evidence="7">3-phenylpropionate/trans-cinnamate dioxygenase ferredoxin reductase subunit</fullName>
        <ecNumber evidence="7">1.18.1.3</ecNumber>
    </submittedName>
</protein>
<keyword evidence="4 7" id="KW-0560">Oxidoreductase</keyword>
<dbReference type="InterPro" id="IPR036188">
    <property type="entry name" value="FAD/NAD-bd_sf"/>
</dbReference>
<name>A0AAE3VT13_9HYPH</name>